<evidence type="ECO:0000259" key="2">
    <source>
        <dbReference type="Pfam" id="PF03061"/>
    </source>
</evidence>
<evidence type="ECO:0000313" key="3">
    <source>
        <dbReference type="EMBL" id="KAJ0968385.1"/>
    </source>
</evidence>
<name>A0A9D5H9R8_9LILI</name>
<reference evidence="3" key="2">
    <citation type="journal article" date="2022" name="Hortic Res">
        <title>The genome of Dioscorea zingiberensis sheds light on the biosynthesis, origin and evolution of the medicinally important diosgenin saponins.</title>
        <authorList>
            <person name="Li Y."/>
            <person name="Tan C."/>
            <person name="Li Z."/>
            <person name="Guo J."/>
            <person name="Li S."/>
            <person name="Chen X."/>
            <person name="Wang C."/>
            <person name="Dai X."/>
            <person name="Yang H."/>
            <person name="Song W."/>
            <person name="Hou L."/>
            <person name="Xu J."/>
            <person name="Tong Z."/>
            <person name="Xu A."/>
            <person name="Yuan X."/>
            <person name="Wang W."/>
            <person name="Yang Q."/>
            <person name="Chen L."/>
            <person name="Sun Z."/>
            <person name="Wang K."/>
            <person name="Pan B."/>
            <person name="Chen J."/>
            <person name="Bao Y."/>
            <person name="Liu F."/>
            <person name="Qi X."/>
            <person name="Gang D.R."/>
            <person name="Wen J."/>
            <person name="Li J."/>
        </authorList>
    </citation>
    <scope>NUCLEOTIDE SEQUENCE</scope>
    <source>
        <strain evidence="3">Dzin_1.0</strain>
    </source>
</reference>
<dbReference type="Gene3D" id="3.10.129.10">
    <property type="entry name" value="Hotdog Thioesterase"/>
    <property type="match status" value="1"/>
</dbReference>
<dbReference type="Pfam" id="PF03061">
    <property type="entry name" value="4HBT"/>
    <property type="match status" value="1"/>
</dbReference>
<feature type="domain" description="Thioesterase" evidence="2">
    <location>
        <begin position="69"/>
        <end position="143"/>
    </location>
</feature>
<dbReference type="InterPro" id="IPR006683">
    <property type="entry name" value="Thioestr_dom"/>
</dbReference>
<dbReference type="AlphaFoldDB" id="A0A9D5H9R8"/>
<sequence>MATPSEQQQQVCVAKTKGFFERMGQPIPMAAELPGFYSDLLRSCLKADRIECGRIICSFVVNHAFMNHYNTLHGGAVGCLADAVTMACAKSVAGDVELFVGETSTAYLSASRMNEEVEIDGRVVRKGRRVIVTSVEFRIKKTRRLLYTNHSTLYIMPAAKL</sequence>
<dbReference type="GO" id="GO:0047617">
    <property type="term" value="F:fatty acyl-CoA hydrolase activity"/>
    <property type="evidence" value="ECO:0007669"/>
    <property type="project" value="InterPro"/>
</dbReference>
<dbReference type="PANTHER" id="PTHR21660:SF12">
    <property type="entry name" value="OS07G0462700 PROTEIN"/>
    <property type="match status" value="1"/>
</dbReference>
<accession>A0A9D5H9R8</accession>
<dbReference type="PANTHER" id="PTHR21660">
    <property type="entry name" value="THIOESTERASE SUPERFAMILY MEMBER-RELATED"/>
    <property type="match status" value="1"/>
</dbReference>
<dbReference type="InterPro" id="IPR029069">
    <property type="entry name" value="HotDog_dom_sf"/>
</dbReference>
<comment type="caution">
    <text evidence="3">The sequence shown here is derived from an EMBL/GenBank/DDBJ whole genome shotgun (WGS) entry which is preliminary data.</text>
</comment>
<dbReference type="CDD" id="cd03443">
    <property type="entry name" value="PaaI_thioesterase"/>
    <property type="match status" value="1"/>
</dbReference>
<organism evidence="3 4">
    <name type="scientific">Dioscorea zingiberensis</name>
    <dbReference type="NCBI Taxonomy" id="325984"/>
    <lineage>
        <taxon>Eukaryota</taxon>
        <taxon>Viridiplantae</taxon>
        <taxon>Streptophyta</taxon>
        <taxon>Embryophyta</taxon>
        <taxon>Tracheophyta</taxon>
        <taxon>Spermatophyta</taxon>
        <taxon>Magnoliopsida</taxon>
        <taxon>Liliopsida</taxon>
        <taxon>Dioscoreales</taxon>
        <taxon>Dioscoreaceae</taxon>
        <taxon>Dioscorea</taxon>
    </lineage>
</organism>
<dbReference type="InterPro" id="IPR039298">
    <property type="entry name" value="ACOT13"/>
</dbReference>
<comment type="similarity">
    <text evidence="1">Belongs to the thioesterase PaaI family.</text>
</comment>
<keyword evidence="4" id="KW-1185">Reference proteome</keyword>
<dbReference type="OrthoDB" id="46529at2759"/>
<dbReference type="Proteomes" id="UP001085076">
    <property type="component" value="Miscellaneous, Linkage group lg07"/>
</dbReference>
<reference evidence="3" key="1">
    <citation type="submission" date="2021-03" db="EMBL/GenBank/DDBJ databases">
        <authorList>
            <person name="Li Z."/>
            <person name="Yang C."/>
        </authorList>
    </citation>
    <scope>NUCLEOTIDE SEQUENCE</scope>
    <source>
        <strain evidence="3">Dzin_1.0</strain>
        <tissue evidence="3">Leaf</tissue>
    </source>
</reference>
<dbReference type="EMBL" id="JAGGNH010000007">
    <property type="protein sequence ID" value="KAJ0968385.1"/>
    <property type="molecule type" value="Genomic_DNA"/>
</dbReference>
<dbReference type="SUPFAM" id="SSF54637">
    <property type="entry name" value="Thioesterase/thiol ester dehydrase-isomerase"/>
    <property type="match status" value="1"/>
</dbReference>
<evidence type="ECO:0000256" key="1">
    <source>
        <dbReference type="ARBA" id="ARBA00008324"/>
    </source>
</evidence>
<evidence type="ECO:0000313" key="4">
    <source>
        <dbReference type="Proteomes" id="UP001085076"/>
    </source>
</evidence>
<protein>
    <recommendedName>
        <fullName evidence="2">Thioesterase domain-containing protein</fullName>
    </recommendedName>
</protein>
<proteinExistence type="inferred from homology"/>
<gene>
    <name evidence="3" type="ORF">J5N97_025302</name>
</gene>